<dbReference type="RefSeq" id="XP_018331496.1">
    <property type="nucleotide sequence ID" value="XM_018475994.2"/>
</dbReference>
<keyword evidence="6" id="KW-0333">Golgi apparatus</keyword>
<dbReference type="GO" id="GO:0006891">
    <property type="term" value="P:intra-Golgi vesicle-mediated transport"/>
    <property type="evidence" value="ECO:0007669"/>
    <property type="project" value="TreeGrafter"/>
</dbReference>
<dbReference type="InterPro" id="IPR048320">
    <property type="entry name" value="COG3_N"/>
</dbReference>
<dbReference type="GeneID" id="108741265"/>
<organism evidence="11 13">
    <name type="scientific">Agrilus planipennis</name>
    <name type="common">Emerald ash borer</name>
    <name type="synonym">Agrilus marcopoli</name>
    <dbReference type="NCBI Taxonomy" id="224129"/>
    <lineage>
        <taxon>Eukaryota</taxon>
        <taxon>Metazoa</taxon>
        <taxon>Ecdysozoa</taxon>
        <taxon>Arthropoda</taxon>
        <taxon>Hexapoda</taxon>
        <taxon>Insecta</taxon>
        <taxon>Pterygota</taxon>
        <taxon>Neoptera</taxon>
        <taxon>Endopterygota</taxon>
        <taxon>Coleoptera</taxon>
        <taxon>Polyphaga</taxon>
        <taxon>Elateriformia</taxon>
        <taxon>Buprestoidea</taxon>
        <taxon>Buprestidae</taxon>
        <taxon>Agrilinae</taxon>
        <taxon>Agrilus</taxon>
    </lineage>
</organism>
<dbReference type="CTD" id="83548"/>
<keyword evidence="4" id="KW-0813">Transport</keyword>
<keyword evidence="7" id="KW-0472">Membrane</keyword>
<dbReference type="PANTHER" id="PTHR13302">
    <property type="entry name" value="CONSERVED OLIGOMERIC GOLGI COMPLEX COMPONENT 3"/>
    <property type="match status" value="1"/>
</dbReference>
<dbReference type="Proteomes" id="UP000192223">
    <property type="component" value="Unplaced"/>
</dbReference>
<dbReference type="KEGG" id="apln:108741265"/>
<dbReference type="GO" id="GO:0007030">
    <property type="term" value="P:Golgi organization"/>
    <property type="evidence" value="ECO:0007669"/>
    <property type="project" value="TreeGrafter"/>
</dbReference>
<protein>
    <recommendedName>
        <fullName evidence="3">Conserved oligomeric Golgi complex subunit 3</fullName>
    </recommendedName>
    <alternativeName>
        <fullName evidence="8">Component of oligomeric Golgi complex 3</fullName>
    </alternativeName>
</protein>
<evidence type="ECO:0000256" key="1">
    <source>
        <dbReference type="ARBA" id="ARBA00004395"/>
    </source>
</evidence>
<feature type="domain" description="Conserved oligomeric Golgi complex subunit 3 C-terminal" evidence="10">
    <location>
        <begin position="286"/>
        <end position="625"/>
    </location>
</feature>
<evidence type="ECO:0000313" key="13">
    <source>
        <dbReference type="RefSeq" id="XP_018331496.1"/>
    </source>
</evidence>
<keyword evidence="11" id="KW-1185">Reference proteome</keyword>
<evidence type="ECO:0000256" key="7">
    <source>
        <dbReference type="ARBA" id="ARBA00023136"/>
    </source>
</evidence>
<proteinExistence type="inferred from homology"/>
<evidence type="ECO:0000259" key="9">
    <source>
        <dbReference type="Pfam" id="PF04136"/>
    </source>
</evidence>
<dbReference type="GO" id="GO:0017119">
    <property type="term" value="C:Golgi transport complex"/>
    <property type="evidence" value="ECO:0007669"/>
    <property type="project" value="TreeGrafter"/>
</dbReference>
<evidence type="ECO:0000256" key="4">
    <source>
        <dbReference type="ARBA" id="ARBA00022448"/>
    </source>
</evidence>
<evidence type="ECO:0000259" key="10">
    <source>
        <dbReference type="Pfam" id="PF20671"/>
    </source>
</evidence>
<dbReference type="InterPro" id="IPR048685">
    <property type="entry name" value="COG3_C"/>
</dbReference>
<dbReference type="GO" id="GO:0006886">
    <property type="term" value="P:intracellular protein transport"/>
    <property type="evidence" value="ECO:0007669"/>
    <property type="project" value="InterPro"/>
</dbReference>
<dbReference type="Pfam" id="PF04136">
    <property type="entry name" value="COG3_N"/>
    <property type="match status" value="1"/>
</dbReference>
<dbReference type="GO" id="GO:0000139">
    <property type="term" value="C:Golgi membrane"/>
    <property type="evidence" value="ECO:0007669"/>
    <property type="project" value="UniProtKB-SubCell"/>
</dbReference>
<evidence type="ECO:0000256" key="5">
    <source>
        <dbReference type="ARBA" id="ARBA00022927"/>
    </source>
</evidence>
<dbReference type="OrthoDB" id="296793at2759"/>
<comment type="subcellular location">
    <subcellularLocation>
        <location evidence="1">Golgi apparatus membrane</location>
        <topology evidence="1">Peripheral membrane protein</topology>
    </subcellularLocation>
</comment>
<feature type="domain" description="Conserved oligomeric Golgi complex subunit 3 N-terminal" evidence="9">
    <location>
        <begin position="118"/>
        <end position="257"/>
    </location>
</feature>
<dbReference type="AlphaFoldDB" id="A0A1W4X5W8"/>
<evidence type="ECO:0000256" key="2">
    <source>
        <dbReference type="ARBA" id="ARBA00009936"/>
    </source>
</evidence>
<dbReference type="GO" id="GO:0005801">
    <property type="term" value="C:cis-Golgi network"/>
    <property type="evidence" value="ECO:0007669"/>
    <property type="project" value="InterPro"/>
</dbReference>
<sequence length="824" mass="94727">MSRKCSNVMDSRSDEKSFSQNIEELKEKAIQDNITKWQAPTSPLAPLSEEELDIVYQISDLIKEEYYETTKSETLIEELANEDKDMFIYSNTDFIKKLVNVENEIKLEALKELFPSCDKIEELSSHFQGLLEDTEFAIKSLQELENQYNEVLLRTCSLHNVSEQLTKNQRILIENKKSLKERLHYFTYFDKLSDDLNNFTEQISTEQFIENLNSIHSALEYLHKHINYKESKIYIAKYENLLSKSIILIRSFVSNVIISVTKEVTDPDNKIDLLALNNSQSDSVISLYYGKYQSAAMKIKTILKYIEEKAETYESYSQLITDCQQIYFSQRSFILAAVAKALNELKIKHKKDHSMLFRSSGLFVMQMCQDEAASFNLFFSKESQQLRNYLASICQNLYDSLRPSLIGINHLEILTELCNILRNEHLSDYVLNNEYLDKFVETIRQLLQDVEERLIFRTNVFFQHDLSSYKPSPGDLAYPEKLEQMENIAEEVSEGRTLSRMSSVSVESQEVATINAAHLGQFRSYTGNSPADLHGMWYPTVKRTLVCLSRLYFSLDRETFQGLAQEALVVCVKTIDDAGTQIAARKGTIDGKLFQIKHLLILREQIAPFQADFTIKEVALDFSNIKTAAVGLIQKRNRLFSFSSNNALLEFLLEGTPKVKEYLVDSRKEIDKHLKASCEAFISFCVQLLVGNLTNWIQKADQILSKTTENVVPLREQEFGKPQALAGLINTSQRNIKTKIPDIQRSMQLYLANKETEFILLKPIKNNLINVFIQLHQTLTKAKYTQEDLLVIACPSPEQVNVLVCSVSLTLEQDSHFSTEDKSN</sequence>
<keyword evidence="5" id="KW-0653">Protein transport</keyword>
<comment type="similarity">
    <text evidence="2">Belongs to the COG3 family.</text>
</comment>
<dbReference type="InterPro" id="IPR007265">
    <property type="entry name" value="COG_su3"/>
</dbReference>
<evidence type="ECO:0000256" key="6">
    <source>
        <dbReference type="ARBA" id="ARBA00023034"/>
    </source>
</evidence>
<dbReference type="PANTHER" id="PTHR13302:SF8">
    <property type="entry name" value="CONSERVED OLIGOMERIC GOLGI COMPLEX SUBUNIT 3"/>
    <property type="match status" value="1"/>
</dbReference>
<accession>A0A1W4X5W8</accession>
<evidence type="ECO:0000313" key="11">
    <source>
        <dbReference type="Proteomes" id="UP000192223"/>
    </source>
</evidence>
<evidence type="ECO:0000256" key="3">
    <source>
        <dbReference type="ARBA" id="ARBA00020976"/>
    </source>
</evidence>
<dbReference type="STRING" id="224129.A0A1W4X5W8"/>
<dbReference type="RefSeq" id="XP_018331495.1">
    <property type="nucleotide sequence ID" value="XM_018475993.2"/>
</dbReference>
<dbReference type="Pfam" id="PF20671">
    <property type="entry name" value="COG3_C"/>
    <property type="match status" value="1"/>
</dbReference>
<evidence type="ECO:0000313" key="12">
    <source>
        <dbReference type="RefSeq" id="XP_018331495.1"/>
    </source>
</evidence>
<gene>
    <name evidence="12 13" type="primary">LOC108741265</name>
</gene>
<evidence type="ECO:0000256" key="8">
    <source>
        <dbReference type="ARBA" id="ARBA00031339"/>
    </source>
</evidence>
<name>A0A1W4X5W8_AGRPL</name>
<reference evidence="12 13" key="1">
    <citation type="submission" date="2025-04" db="UniProtKB">
        <authorList>
            <consortium name="RefSeq"/>
        </authorList>
    </citation>
    <scope>IDENTIFICATION</scope>
    <source>
        <tissue evidence="12 13">Entire body</tissue>
    </source>
</reference>